<dbReference type="AlphaFoldDB" id="A0AAN7JHX1"/>
<feature type="compositionally biased region" description="Basic and acidic residues" evidence="1">
    <location>
        <begin position="270"/>
        <end position="327"/>
    </location>
</feature>
<reference evidence="3 4" key="1">
    <citation type="journal article" date="2023" name="Hortic Res">
        <title>Pangenome of water caltrop reveals structural variations and asymmetric subgenome divergence after allopolyploidization.</title>
        <authorList>
            <person name="Zhang X."/>
            <person name="Chen Y."/>
            <person name="Wang L."/>
            <person name="Yuan Y."/>
            <person name="Fang M."/>
            <person name="Shi L."/>
            <person name="Lu R."/>
            <person name="Comes H.P."/>
            <person name="Ma Y."/>
            <person name="Chen Y."/>
            <person name="Huang G."/>
            <person name="Zhou Y."/>
            <person name="Zheng Z."/>
            <person name="Qiu Y."/>
        </authorList>
    </citation>
    <scope>NUCLEOTIDE SEQUENCE [LARGE SCALE GENOMIC DNA]</scope>
    <source>
        <tissue evidence="3">Roots</tissue>
    </source>
</reference>
<feature type="domain" description="PWWP" evidence="2">
    <location>
        <begin position="31"/>
        <end position="93"/>
    </location>
</feature>
<feature type="compositionally biased region" description="Low complexity" evidence="1">
    <location>
        <begin position="129"/>
        <end position="138"/>
    </location>
</feature>
<dbReference type="Proteomes" id="UP001345219">
    <property type="component" value="Chromosome 9"/>
</dbReference>
<organism evidence="3 4">
    <name type="scientific">Trapa incisa</name>
    <dbReference type="NCBI Taxonomy" id="236973"/>
    <lineage>
        <taxon>Eukaryota</taxon>
        <taxon>Viridiplantae</taxon>
        <taxon>Streptophyta</taxon>
        <taxon>Embryophyta</taxon>
        <taxon>Tracheophyta</taxon>
        <taxon>Spermatophyta</taxon>
        <taxon>Magnoliopsida</taxon>
        <taxon>eudicotyledons</taxon>
        <taxon>Gunneridae</taxon>
        <taxon>Pentapetalae</taxon>
        <taxon>rosids</taxon>
        <taxon>malvids</taxon>
        <taxon>Myrtales</taxon>
        <taxon>Lythraceae</taxon>
        <taxon>Trapa</taxon>
    </lineage>
</organism>
<name>A0AAN7JHX1_9MYRT</name>
<gene>
    <name evidence="3" type="ORF">SAY87_010846</name>
</gene>
<evidence type="ECO:0000256" key="1">
    <source>
        <dbReference type="SAM" id="MobiDB-lite"/>
    </source>
</evidence>
<proteinExistence type="predicted"/>
<sequence length="360" mass="39897">MRNKNQASGKRTSKNSGDEGPSSQAKGEPSLGSLIWIKFSGNSWWPAQAVDENNISENKKPDGKLAGDILVRLYGSYQYCYVNPIKCHSEFETALQQNNGNYQDIFRKSLEQDVPTSKYSRSKGGGSKSKGTGNSSKSASKDTMSNRRLFKANQELEETTVRQAAVTTTERKIKNKGRTPKKDEQAGTSNELGAMGTPEFEKGSISERLKSCSRSAAEKAKARISWQVQAKSDKHDGLLKDHFPRKSQISEENNSNGNVGGDNQKKKISSRKERLRDELGEQDRTLGSDSKKQKISSDKKEGKSEVPKVEEIVKKEKPAPTQVRKPEKLSMRRVRVMKTLGLIGPTGSPFCKNSHIIALD</sequence>
<dbReference type="EMBL" id="JAXIOK010000022">
    <property type="protein sequence ID" value="KAK4744534.1"/>
    <property type="molecule type" value="Genomic_DNA"/>
</dbReference>
<evidence type="ECO:0000259" key="2">
    <source>
        <dbReference type="PROSITE" id="PS50812"/>
    </source>
</evidence>
<protein>
    <recommendedName>
        <fullName evidence="2">PWWP domain-containing protein</fullName>
    </recommendedName>
</protein>
<feature type="region of interest" description="Disordered" evidence="1">
    <location>
        <begin position="113"/>
        <end position="327"/>
    </location>
</feature>
<dbReference type="CDD" id="cd05162">
    <property type="entry name" value="PWWP"/>
    <property type="match status" value="1"/>
</dbReference>
<dbReference type="Gene3D" id="2.30.30.140">
    <property type="match status" value="1"/>
</dbReference>
<dbReference type="Pfam" id="PF00855">
    <property type="entry name" value="PWWP"/>
    <property type="match status" value="1"/>
</dbReference>
<dbReference type="PROSITE" id="PS50812">
    <property type="entry name" value="PWWP"/>
    <property type="match status" value="1"/>
</dbReference>
<feature type="compositionally biased region" description="Basic and acidic residues" evidence="1">
    <location>
        <begin position="199"/>
        <end position="221"/>
    </location>
</feature>
<feature type="region of interest" description="Disordered" evidence="1">
    <location>
        <begin position="1"/>
        <end position="29"/>
    </location>
</feature>
<accession>A0AAN7JHX1</accession>
<comment type="caution">
    <text evidence="3">The sequence shown here is derived from an EMBL/GenBank/DDBJ whole genome shotgun (WGS) entry which is preliminary data.</text>
</comment>
<evidence type="ECO:0000313" key="3">
    <source>
        <dbReference type="EMBL" id="KAK4744534.1"/>
    </source>
</evidence>
<evidence type="ECO:0000313" key="4">
    <source>
        <dbReference type="Proteomes" id="UP001345219"/>
    </source>
</evidence>
<keyword evidence="4" id="KW-1185">Reference proteome</keyword>
<feature type="compositionally biased region" description="Polar residues" evidence="1">
    <location>
        <begin position="1"/>
        <end position="10"/>
    </location>
</feature>
<dbReference type="InterPro" id="IPR000313">
    <property type="entry name" value="PWWP_dom"/>
</dbReference>
<dbReference type="SUPFAM" id="SSF63748">
    <property type="entry name" value="Tudor/PWWP/MBT"/>
    <property type="match status" value="1"/>
</dbReference>
<feature type="compositionally biased region" description="Basic and acidic residues" evidence="1">
    <location>
        <begin position="231"/>
        <end position="244"/>
    </location>
</feature>